<keyword evidence="1" id="KW-0812">Transmembrane</keyword>
<feature type="transmembrane region" description="Helical" evidence="1">
    <location>
        <begin position="27"/>
        <end position="44"/>
    </location>
</feature>
<proteinExistence type="predicted"/>
<name>A0ABN7ZHN3_9BURK</name>
<comment type="caution">
    <text evidence="2">The sequence shown here is derived from an EMBL/GenBank/DDBJ whole genome shotgun (WGS) entry which is preliminary data.</text>
</comment>
<evidence type="ECO:0000313" key="3">
    <source>
        <dbReference type="Proteomes" id="UP000706525"/>
    </source>
</evidence>
<organism evidence="2 3">
    <name type="scientific">Cupriavidus pampae</name>
    <dbReference type="NCBI Taxonomy" id="659251"/>
    <lineage>
        <taxon>Bacteria</taxon>
        <taxon>Pseudomonadati</taxon>
        <taxon>Pseudomonadota</taxon>
        <taxon>Betaproteobacteria</taxon>
        <taxon>Burkholderiales</taxon>
        <taxon>Burkholderiaceae</taxon>
        <taxon>Cupriavidus</taxon>
    </lineage>
</organism>
<gene>
    <name evidence="2" type="ORF">LMG32289_05421</name>
</gene>
<dbReference type="RefSeq" id="WP_223994017.1">
    <property type="nucleotide sequence ID" value="NZ_CAJZAG010000012.1"/>
</dbReference>
<evidence type="ECO:0000313" key="2">
    <source>
        <dbReference type="EMBL" id="CAG9183790.1"/>
    </source>
</evidence>
<evidence type="ECO:0000256" key="1">
    <source>
        <dbReference type="SAM" id="Phobius"/>
    </source>
</evidence>
<protein>
    <submittedName>
        <fullName evidence="2">Uncharacterized protein</fullName>
    </submittedName>
</protein>
<dbReference type="Proteomes" id="UP000706525">
    <property type="component" value="Unassembled WGS sequence"/>
</dbReference>
<keyword evidence="3" id="KW-1185">Reference proteome</keyword>
<dbReference type="EMBL" id="CAJZAG010000012">
    <property type="protein sequence ID" value="CAG9183790.1"/>
    <property type="molecule type" value="Genomic_DNA"/>
</dbReference>
<sequence>MKILPVEQAQQMGYPADKRKRRRHHRIAARALLAGGGFFNSYSARGTTFHHVAMWHLFQARYLGR</sequence>
<accession>A0ABN7ZHN3</accession>
<keyword evidence="1" id="KW-1133">Transmembrane helix</keyword>
<keyword evidence="1" id="KW-0472">Membrane</keyword>
<reference evidence="2 3" key="1">
    <citation type="submission" date="2021-08" db="EMBL/GenBank/DDBJ databases">
        <authorList>
            <person name="Peeters C."/>
        </authorList>
    </citation>
    <scope>NUCLEOTIDE SEQUENCE [LARGE SCALE GENOMIC DNA]</scope>
    <source>
        <strain evidence="2 3">LMG 32289</strain>
    </source>
</reference>